<protein>
    <submittedName>
        <fullName evidence="1">Uncharacterized protein</fullName>
    </submittedName>
</protein>
<dbReference type="Proteomes" id="UP000009183">
    <property type="component" value="Chromosome 1"/>
</dbReference>
<organism evidence="1 2">
    <name type="scientific">Vitis vinifera</name>
    <name type="common">Grape</name>
    <dbReference type="NCBI Taxonomy" id="29760"/>
    <lineage>
        <taxon>Eukaryota</taxon>
        <taxon>Viridiplantae</taxon>
        <taxon>Streptophyta</taxon>
        <taxon>Embryophyta</taxon>
        <taxon>Tracheophyta</taxon>
        <taxon>Spermatophyta</taxon>
        <taxon>Magnoliopsida</taxon>
        <taxon>eudicotyledons</taxon>
        <taxon>Gunneridae</taxon>
        <taxon>Pentapetalae</taxon>
        <taxon>rosids</taxon>
        <taxon>Vitales</taxon>
        <taxon>Vitaceae</taxon>
        <taxon>Viteae</taxon>
        <taxon>Vitis</taxon>
    </lineage>
</organism>
<reference evidence="2" key="1">
    <citation type="journal article" date="2007" name="Nature">
        <title>The grapevine genome sequence suggests ancestral hexaploidization in major angiosperm phyla.</title>
        <authorList>
            <consortium name="The French-Italian Public Consortium for Grapevine Genome Characterization."/>
            <person name="Jaillon O."/>
            <person name="Aury J.-M."/>
            <person name="Noel B."/>
            <person name="Policriti A."/>
            <person name="Clepet C."/>
            <person name="Casagrande A."/>
            <person name="Choisne N."/>
            <person name="Aubourg S."/>
            <person name="Vitulo N."/>
            <person name="Jubin C."/>
            <person name="Vezzi A."/>
            <person name="Legeai F."/>
            <person name="Hugueney P."/>
            <person name="Dasilva C."/>
            <person name="Horner D."/>
            <person name="Mica E."/>
            <person name="Jublot D."/>
            <person name="Poulain J."/>
            <person name="Bruyere C."/>
            <person name="Billault A."/>
            <person name="Segurens B."/>
            <person name="Gouyvenoux M."/>
            <person name="Ugarte E."/>
            <person name="Cattonaro F."/>
            <person name="Anthouard V."/>
            <person name="Vico V."/>
            <person name="Del Fabbro C."/>
            <person name="Alaux M."/>
            <person name="Di Gaspero G."/>
            <person name="Dumas V."/>
            <person name="Felice N."/>
            <person name="Paillard S."/>
            <person name="Juman I."/>
            <person name="Moroldo M."/>
            <person name="Scalabrin S."/>
            <person name="Canaguier A."/>
            <person name="Le Clainche I."/>
            <person name="Malacrida G."/>
            <person name="Durand E."/>
            <person name="Pesole G."/>
            <person name="Laucou V."/>
            <person name="Chatelet P."/>
            <person name="Merdinoglu D."/>
            <person name="Delledonne M."/>
            <person name="Pezzotti M."/>
            <person name="Lecharny A."/>
            <person name="Scarpelli C."/>
            <person name="Artiguenave F."/>
            <person name="Pe M.E."/>
            <person name="Valle G."/>
            <person name="Morgante M."/>
            <person name="Caboche M."/>
            <person name="Adam-Blondon A.-F."/>
            <person name="Weissenbach J."/>
            <person name="Quetier F."/>
            <person name="Wincker P."/>
        </authorList>
    </citation>
    <scope>NUCLEOTIDE SEQUENCE [LARGE SCALE GENOMIC DNA]</scope>
    <source>
        <strain evidence="2">cv. Pinot noir / PN40024</strain>
    </source>
</reference>
<sequence length="11" mass="1063">MGSPASESQGL</sequence>
<name>F6GVK6_VITVI</name>
<gene>
    <name evidence="1" type="ordered locus">VIT_01s0137g00120</name>
</gene>
<proteinExistence type="predicted"/>
<dbReference type="HOGENOM" id="CLU_3437617_0_0_1"/>
<dbReference type="InParanoid" id="F6GVK6"/>
<dbReference type="EMBL" id="FN594954">
    <property type="protein sequence ID" value="CCB44025.1"/>
    <property type="molecule type" value="Genomic_DNA"/>
</dbReference>
<evidence type="ECO:0000313" key="1">
    <source>
        <dbReference type="EMBL" id="CCB44025.1"/>
    </source>
</evidence>
<evidence type="ECO:0000313" key="2">
    <source>
        <dbReference type="Proteomes" id="UP000009183"/>
    </source>
</evidence>
<keyword evidence="2" id="KW-1185">Reference proteome</keyword>
<accession>F6GVK6</accession>